<feature type="signal peptide" evidence="1">
    <location>
        <begin position="1"/>
        <end position="19"/>
    </location>
</feature>
<sequence>MRSLAIVLSGMSLAGSALAADCTASLEKVWPYNVSAGDEQWAIGLTAQAEINADCAHASFGALTRADAIVFGGKIKLAEAALATGLDRDNKKWLKSDLSVLGYELDGLDLSTDAQVEAAIAPSFILDHADTYTLSYGPVSLPLSYRVNGVVSLEASADVTGLAATASATPSLNLDAYAEALVSTPFLVAQLDGSVLLVNDRLNNVASLALVQNGDNLSLDYDVYSGNEFEALEGVLKFSAFSPFARDNVYQRDLFSYSGFQMSDVFLDLGESIRLN</sequence>
<dbReference type="Proteomes" id="UP000192907">
    <property type="component" value="Unassembled WGS sequence"/>
</dbReference>
<evidence type="ECO:0000313" key="2">
    <source>
        <dbReference type="EMBL" id="SMF52184.1"/>
    </source>
</evidence>
<name>A0A1Y6C905_9BACT</name>
<accession>A0A1Y6C905</accession>
<reference evidence="3" key="1">
    <citation type="submission" date="2017-04" db="EMBL/GenBank/DDBJ databases">
        <authorList>
            <person name="Varghese N."/>
            <person name="Submissions S."/>
        </authorList>
    </citation>
    <scope>NUCLEOTIDE SEQUENCE [LARGE SCALE GENOMIC DNA]</scope>
    <source>
        <strain evidence="3">RKEM611</strain>
    </source>
</reference>
<evidence type="ECO:0000313" key="3">
    <source>
        <dbReference type="Proteomes" id="UP000192907"/>
    </source>
</evidence>
<keyword evidence="1" id="KW-0732">Signal</keyword>
<dbReference type="AlphaFoldDB" id="A0A1Y6C905"/>
<dbReference type="RefSeq" id="WP_132321838.1">
    <property type="nucleotide sequence ID" value="NZ_FWZT01000016.1"/>
</dbReference>
<organism evidence="2 3">
    <name type="scientific">Pseudobacteriovorax antillogorgiicola</name>
    <dbReference type="NCBI Taxonomy" id="1513793"/>
    <lineage>
        <taxon>Bacteria</taxon>
        <taxon>Pseudomonadati</taxon>
        <taxon>Bdellovibrionota</taxon>
        <taxon>Oligoflexia</taxon>
        <taxon>Oligoflexales</taxon>
        <taxon>Pseudobacteriovoracaceae</taxon>
        <taxon>Pseudobacteriovorax</taxon>
    </lineage>
</organism>
<dbReference type="EMBL" id="FWZT01000016">
    <property type="protein sequence ID" value="SMF52184.1"/>
    <property type="molecule type" value="Genomic_DNA"/>
</dbReference>
<feature type="chain" id="PRO_5012124972" evidence="1">
    <location>
        <begin position="20"/>
        <end position="276"/>
    </location>
</feature>
<gene>
    <name evidence="2" type="ORF">SAMN06296036_11638</name>
</gene>
<protein>
    <submittedName>
        <fullName evidence="2">Uncharacterized protein</fullName>
    </submittedName>
</protein>
<evidence type="ECO:0000256" key="1">
    <source>
        <dbReference type="SAM" id="SignalP"/>
    </source>
</evidence>
<keyword evidence="3" id="KW-1185">Reference proteome</keyword>
<proteinExistence type="predicted"/>